<dbReference type="GO" id="GO:0005975">
    <property type="term" value="P:carbohydrate metabolic process"/>
    <property type="evidence" value="ECO:0007669"/>
    <property type="project" value="InterPro"/>
</dbReference>
<gene>
    <name evidence="7" type="ORF">GCG54_00009581</name>
</gene>
<dbReference type="PANTHER" id="PTHR43772">
    <property type="entry name" value="ENDO-1,4-BETA-XYLANASE"/>
    <property type="match status" value="1"/>
</dbReference>
<dbReference type="Gene3D" id="2.115.10.20">
    <property type="entry name" value="Glycosyl hydrolase domain, family 43"/>
    <property type="match status" value="2"/>
</dbReference>
<comment type="similarity">
    <text evidence="1">Belongs to the glycosyl hydrolase 43 family.</text>
</comment>
<keyword evidence="2" id="KW-0378">Hydrolase</keyword>
<keyword evidence="8" id="KW-1185">Reference proteome</keyword>
<dbReference type="Proteomes" id="UP000613401">
    <property type="component" value="Unassembled WGS sequence"/>
</dbReference>
<sequence length="860" mass="97189">MWLFSALSWALFLGLSVWADSDSNNGKVQIPEFYNSARHAAADPYVLYDWESGQYYAYSTEGADDGYHFAIYVSPDLSTWRKHPGGVLKACYDDQMKQIDGGQACWARDWQWAPETYYNEKTGWYFFFFAGRLREDMAKDHFRYSKFEEPSKLGVAVSRSPTGPFKEIRSEPIGYYPFDPDYHDVNLIMDEKQMLPPKTQEEGKQAPKGTYIPTIDPNIFFDKDGRIYLYTSRNAYRNWNWDDKLGKYIEESNIIVVEMDRAWWDDPFARTMPDIASSEVDVHARDAPDLPSNITSYNGTGEIGNPPRKDGWKTVISYGADPQEWENFHVDDYEKNNGTKKDRRWSEGSTVIRRTRKDGKPTYLLTYSANNYEASNYGVGFATAESPLGPFRKSAKNPVLSQAPDAEIPIYSTGHGSIVASPPKNARSRVGAQEVTQSTPEGAELFYVHHARNDTTRDRSIYTTRMSLDDSSIYFGSDNAITMSLTSLDQPLPLNTYPIQLEIGCPRGRNFDSQFEVRVVSKAGAPFDLTEDSNRVVAQPETIEASSIEPVRGRDGTFVLKFDKGSVQELAYQRSSVKGNWTLVNTQKIRCRISSRQYSTPLNKVAKSASSKPKTTAKASAAKKPAAQKAKAKSETKTYDEVIKLIDKTYARFLKKYKANGSWTANEFSAGFARFLSMEQALNDESLPLAFNLILDIGENSYGDVDYGAKTCGYGDTDEPFQAMCNALLEIIESRLEDCTDNECKDMAFVLSPSTDDMGTSQDELGEALKSKGIRNKSQFLMNDRARRGDQQLLMTRRRTRRMDTVDWAGNALNDLSETRRRIDSWGLGEHYFAKSIAKLSSIKGIDAPRYNDNHQPLSI</sequence>
<dbReference type="InterPro" id="IPR052176">
    <property type="entry name" value="Glycosyl_Hydrlase_43_Enz"/>
</dbReference>
<name>A0A8H4CC04_COLGL</name>
<dbReference type="AlphaFoldDB" id="A0A8H4CC04"/>
<dbReference type="InterPro" id="IPR023296">
    <property type="entry name" value="Glyco_hydro_beta-prop_sf"/>
</dbReference>
<keyword evidence="4" id="KW-0326">Glycosidase</keyword>
<dbReference type="InterPro" id="IPR006710">
    <property type="entry name" value="Glyco_hydro_43"/>
</dbReference>
<evidence type="ECO:0000256" key="1">
    <source>
        <dbReference type="ARBA" id="ARBA00009865"/>
    </source>
</evidence>
<reference evidence="7" key="1">
    <citation type="journal article" date="2020" name="Phytopathology">
        <title>Genome sequence and comparative analysis of Colletotrichum gloeosporioides isolated from Liriodendron leaves.</title>
        <authorList>
            <person name="Fu F.F."/>
            <person name="Hao Z."/>
            <person name="Wang P."/>
            <person name="Lu Y."/>
            <person name="Xue L.J."/>
            <person name="Wei G."/>
            <person name="Tian Y."/>
            <person name="Baishi H."/>
            <person name="Xu H."/>
            <person name="Shi J."/>
            <person name="Cheng T."/>
            <person name="Wang G."/>
            <person name="Yi Y."/>
            <person name="Chen J."/>
        </authorList>
    </citation>
    <scope>NUCLEOTIDE SEQUENCE</scope>
    <source>
        <strain evidence="7">Lc1</strain>
    </source>
</reference>
<feature type="chain" id="PRO_5034112008" description="Beta-xylosidase" evidence="6">
    <location>
        <begin position="20"/>
        <end position="860"/>
    </location>
</feature>
<dbReference type="GO" id="GO:0004553">
    <property type="term" value="F:hydrolase activity, hydrolyzing O-glycosyl compounds"/>
    <property type="evidence" value="ECO:0007669"/>
    <property type="project" value="InterPro"/>
</dbReference>
<keyword evidence="3" id="KW-0119">Carbohydrate metabolism</keyword>
<protein>
    <recommendedName>
        <fullName evidence="9">Beta-xylosidase</fullName>
    </recommendedName>
</protein>
<evidence type="ECO:0000256" key="4">
    <source>
        <dbReference type="ARBA" id="ARBA00023295"/>
    </source>
</evidence>
<feature type="region of interest" description="Disordered" evidence="5">
    <location>
        <begin position="604"/>
        <end position="629"/>
    </location>
</feature>
<evidence type="ECO:0000313" key="8">
    <source>
        <dbReference type="Proteomes" id="UP000613401"/>
    </source>
</evidence>
<dbReference type="SUPFAM" id="SSF75005">
    <property type="entry name" value="Arabinanase/levansucrase/invertase"/>
    <property type="match status" value="1"/>
</dbReference>
<dbReference type="GeneID" id="69016714"/>
<evidence type="ECO:0000256" key="5">
    <source>
        <dbReference type="SAM" id="MobiDB-lite"/>
    </source>
</evidence>
<reference evidence="7" key="2">
    <citation type="submission" date="2020-03" db="EMBL/GenBank/DDBJ databases">
        <authorList>
            <person name="Fu F.-F."/>
            <person name="Chen J."/>
        </authorList>
    </citation>
    <scope>NUCLEOTIDE SEQUENCE</scope>
    <source>
        <strain evidence="7">Lc1</strain>
    </source>
</reference>
<dbReference type="PANTHER" id="PTHR43772:SF2">
    <property type="entry name" value="PUTATIVE (AFU_ORTHOLOGUE AFUA_2G04480)-RELATED"/>
    <property type="match status" value="1"/>
</dbReference>
<organism evidence="7 8">
    <name type="scientific">Colletotrichum gloeosporioides</name>
    <name type="common">Anthracnose fungus</name>
    <name type="synonym">Glomerella cingulata</name>
    <dbReference type="NCBI Taxonomy" id="474922"/>
    <lineage>
        <taxon>Eukaryota</taxon>
        <taxon>Fungi</taxon>
        <taxon>Dikarya</taxon>
        <taxon>Ascomycota</taxon>
        <taxon>Pezizomycotina</taxon>
        <taxon>Sordariomycetes</taxon>
        <taxon>Hypocreomycetidae</taxon>
        <taxon>Glomerellales</taxon>
        <taxon>Glomerellaceae</taxon>
        <taxon>Colletotrichum</taxon>
        <taxon>Colletotrichum gloeosporioides species complex</taxon>
    </lineage>
</organism>
<accession>A0A8H4CC04</accession>
<dbReference type="Pfam" id="PF04616">
    <property type="entry name" value="Glyco_hydro_43"/>
    <property type="match status" value="1"/>
</dbReference>
<dbReference type="EMBL" id="WVTB01000072">
    <property type="protein sequence ID" value="KAF3800907.1"/>
    <property type="molecule type" value="Genomic_DNA"/>
</dbReference>
<evidence type="ECO:0000313" key="7">
    <source>
        <dbReference type="EMBL" id="KAF3800907.1"/>
    </source>
</evidence>
<proteinExistence type="inferred from homology"/>
<feature type="signal peptide" evidence="6">
    <location>
        <begin position="1"/>
        <end position="19"/>
    </location>
</feature>
<evidence type="ECO:0000256" key="2">
    <source>
        <dbReference type="ARBA" id="ARBA00022801"/>
    </source>
</evidence>
<keyword evidence="6" id="KW-0732">Signal</keyword>
<evidence type="ECO:0000256" key="3">
    <source>
        <dbReference type="ARBA" id="ARBA00023277"/>
    </source>
</evidence>
<dbReference type="RefSeq" id="XP_045260066.1">
    <property type="nucleotide sequence ID" value="XM_045409524.1"/>
</dbReference>
<evidence type="ECO:0000256" key="6">
    <source>
        <dbReference type="SAM" id="SignalP"/>
    </source>
</evidence>
<evidence type="ECO:0008006" key="9">
    <source>
        <dbReference type="Google" id="ProtNLM"/>
    </source>
</evidence>
<comment type="caution">
    <text evidence="7">The sequence shown here is derived from an EMBL/GenBank/DDBJ whole genome shotgun (WGS) entry which is preliminary data.</text>
</comment>